<reference evidence="1 2" key="1">
    <citation type="journal article" date="2008" name="Environ. Microbiol.">
        <title>The genome of Erwinia tasmaniensis strain Et1/99, a non-pathogenic bacterium in the genus Erwinia.</title>
        <authorList>
            <person name="Kube M."/>
            <person name="Migdoll A.M."/>
            <person name="Mueller I."/>
            <person name="Kuhl H."/>
            <person name="Beck A."/>
            <person name="Reinhardt R."/>
            <person name="Geider K."/>
        </authorList>
    </citation>
    <scope>NUCLEOTIDE SEQUENCE [LARGE SCALE GENOMIC DNA]</scope>
    <source>
        <strain evidence="2">DSM 17950 / CFBP 7177 / CIP 109463 / NCPPB 4357 / Et1/99</strain>
    </source>
</reference>
<name>B2VL13_ERWT9</name>
<sequence>MLNNFLLTYSVKAQDFSESNKEKASKVRDEIAELNCWDKLDEVETTFRGEINASGSLDSERKKSAIRAVEEQFQPVLKKHHASSHKVKIFCAMMLDNVDIPFYFTIENKL</sequence>
<dbReference type="EMBL" id="CU468135">
    <property type="protein sequence ID" value="CAO95534.1"/>
    <property type="molecule type" value="Genomic_DNA"/>
</dbReference>
<dbReference type="AlphaFoldDB" id="B2VL13"/>
<dbReference type="KEGG" id="eta:ETA_04880"/>
<organism evidence="1 2">
    <name type="scientific">Erwinia tasmaniensis (strain DSM 17950 / CFBP 7177 / CIP 109463 / NCPPB 4357 / Et1/99)</name>
    <dbReference type="NCBI Taxonomy" id="465817"/>
    <lineage>
        <taxon>Bacteria</taxon>
        <taxon>Pseudomonadati</taxon>
        <taxon>Pseudomonadota</taxon>
        <taxon>Gammaproteobacteria</taxon>
        <taxon>Enterobacterales</taxon>
        <taxon>Erwiniaceae</taxon>
        <taxon>Erwinia</taxon>
    </lineage>
</organism>
<dbReference type="HOGENOM" id="CLU_173162_0_0_6"/>
<evidence type="ECO:0000313" key="1">
    <source>
        <dbReference type="EMBL" id="CAO95534.1"/>
    </source>
</evidence>
<gene>
    <name evidence="1" type="ordered locus">ETA_04880</name>
</gene>
<proteinExistence type="predicted"/>
<protein>
    <submittedName>
        <fullName evidence="1">Uncharacterized protein</fullName>
    </submittedName>
</protein>
<dbReference type="Proteomes" id="UP000001726">
    <property type="component" value="Chromosome"/>
</dbReference>
<keyword evidence="2" id="KW-1185">Reference proteome</keyword>
<dbReference type="RefSeq" id="WP_012440244.1">
    <property type="nucleotide sequence ID" value="NC_010694.1"/>
</dbReference>
<accession>B2VL13</accession>
<evidence type="ECO:0000313" key="2">
    <source>
        <dbReference type="Proteomes" id="UP000001726"/>
    </source>
</evidence>
<dbReference type="OrthoDB" id="6636469at2"/>